<keyword evidence="5" id="KW-0552">Olfaction</keyword>
<name>A0A0M4IUH5_LOCMI</name>
<protein>
    <submittedName>
        <fullName evidence="11">Odorant receptor 98</fullName>
    </submittedName>
</protein>
<keyword evidence="8 11" id="KW-0675">Receptor</keyword>
<feature type="transmembrane region" description="Helical" evidence="10">
    <location>
        <begin position="155"/>
        <end position="181"/>
    </location>
</feature>
<comment type="subcellular location">
    <subcellularLocation>
        <location evidence="1">Cell membrane</location>
        <topology evidence="1">Multi-pass membrane protein</topology>
    </subcellularLocation>
</comment>
<evidence type="ECO:0000256" key="7">
    <source>
        <dbReference type="ARBA" id="ARBA00023136"/>
    </source>
</evidence>
<evidence type="ECO:0000256" key="2">
    <source>
        <dbReference type="ARBA" id="ARBA00022475"/>
    </source>
</evidence>
<evidence type="ECO:0000256" key="8">
    <source>
        <dbReference type="ARBA" id="ARBA00023170"/>
    </source>
</evidence>
<keyword evidence="9" id="KW-0807">Transducer</keyword>
<proteinExistence type="evidence at transcript level"/>
<reference evidence="11" key="2">
    <citation type="submission" date="2015-02" db="EMBL/GenBank/DDBJ databases">
        <authorList>
            <person name="Torres C."/>
        </authorList>
    </citation>
    <scope>NUCLEOTIDE SEQUENCE</scope>
</reference>
<evidence type="ECO:0000256" key="6">
    <source>
        <dbReference type="ARBA" id="ARBA00022989"/>
    </source>
</evidence>
<evidence type="ECO:0000256" key="10">
    <source>
        <dbReference type="SAM" id="Phobius"/>
    </source>
</evidence>
<dbReference type="AlphaFoldDB" id="A0A0M4IUH5"/>
<keyword evidence="2" id="KW-1003">Cell membrane</keyword>
<dbReference type="GO" id="GO:0007165">
    <property type="term" value="P:signal transduction"/>
    <property type="evidence" value="ECO:0007669"/>
    <property type="project" value="UniProtKB-KW"/>
</dbReference>
<organism evidence="11">
    <name type="scientific">Locusta migratoria</name>
    <name type="common">Migratory locust</name>
    <dbReference type="NCBI Taxonomy" id="7004"/>
    <lineage>
        <taxon>Eukaryota</taxon>
        <taxon>Metazoa</taxon>
        <taxon>Ecdysozoa</taxon>
        <taxon>Arthropoda</taxon>
        <taxon>Hexapoda</taxon>
        <taxon>Insecta</taxon>
        <taxon>Pterygota</taxon>
        <taxon>Neoptera</taxon>
        <taxon>Polyneoptera</taxon>
        <taxon>Orthoptera</taxon>
        <taxon>Caelifera</taxon>
        <taxon>Acrididea</taxon>
        <taxon>Acridomorpha</taxon>
        <taxon>Acridoidea</taxon>
        <taxon>Acrididae</taxon>
        <taxon>Oedipodinae</taxon>
        <taxon>Locusta</taxon>
    </lineage>
</organism>
<keyword evidence="3" id="KW-0716">Sensory transduction</keyword>
<reference evidence="11" key="1">
    <citation type="journal article" date="2015" name="Cell. Mol. Life Sci.">
        <title>Identification and functional analysis of olfactory receptor family reveal unusual characteristics of the olfactory system in the migratory locust.</title>
        <authorList>
            <person name="Wang Z."/>
            <person name="Yang P."/>
            <person name="Chen D."/>
            <person name="Jiang F."/>
            <person name="Li Y."/>
            <person name="Wang X."/>
            <person name="Kang L."/>
        </authorList>
    </citation>
    <scope>NUCLEOTIDE SEQUENCE</scope>
</reference>
<sequence>ATSRTCLVAGCYLALVAFAGSQLLAEPWRPLEELAIAALIFVTSASFTFKFAMFLRYRPRLLKLATLLCGGGLRPAEGEETRRRYRERGRQVFLYLQAILSVPTLLWAMQPLLVPPGGSAANLRNATAPVRMRSTPLPMWLPPALQQSPAYELVYALQVVSMLIVLQTSVFTGVFFLVLMLSIAAELHVLNDSISGNRSKPSSSSGRRCSSLSMEIHCPSNGRLVNDSSVINFEGRLFRQQMYCDLVKNIRHHQLIIMCVKELEAIMNLPIFVLLFLHMVNICAQIFVTSLLLQKDNDSTTMFKVLFTLPIYLYETGLYCVFGQIIIDQSDRLPTSAYSGAWLQGDARFRRALLLLTSRASRPLTLTVGKTYTLSRHTFLQILNGSYSLFNMLYQVQGNK</sequence>
<dbReference type="GO" id="GO:0005886">
    <property type="term" value="C:plasma membrane"/>
    <property type="evidence" value="ECO:0007669"/>
    <property type="project" value="UniProtKB-SubCell"/>
</dbReference>
<dbReference type="PANTHER" id="PTHR21137:SF35">
    <property type="entry name" value="ODORANT RECEPTOR 19A-RELATED"/>
    <property type="match status" value="1"/>
</dbReference>
<evidence type="ECO:0000256" key="1">
    <source>
        <dbReference type="ARBA" id="ARBA00004651"/>
    </source>
</evidence>
<feature type="transmembrane region" description="Helical" evidence="10">
    <location>
        <begin position="305"/>
        <end position="327"/>
    </location>
</feature>
<dbReference type="InterPro" id="IPR004117">
    <property type="entry name" value="7tm6_olfct_rcpt"/>
</dbReference>
<feature type="transmembrane region" description="Helical" evidence="10">
    <location>
        <begin position="271"/>
        <end position="293"/>
    </location>
</feature>
<accession>A0A0M4IUH5</accession>
<keyword evidence="7 10" id="KW-0472">Membrane</keyword>
<feature type="transmembrane region" description="Helical" evidence="10">
    <location>
        <begin position="35"/>
        <end position="55"/>
    </location>
</feature>
<dbReference type="GO" id="GO:0005549">
    <property type="term" value="F:odorant binding"/>
    <property type="evidence" value="ECO:0007669"/>
    <property type="project" value="InterPro"/>
</dbReference>
<dbReference type="PANTHER" id="PTHR21137">
    <property type="entry name" value="ODORANT RECEPTOR"/>
    <property type="match status" value="1"/>
</dbReference>
<feature type="non-terminal residue" evidence="11">
    <location>
        <position position="1"/>
    </location>
</feature>
<keyword evidence="6 10" id="KW-1133">Transmembrane helix</keyword>
<evidence type="ECO:0000313" key="11">
    <source>
        <dbReference type="EMBL" id="ALD51475.1"/>
    </source>
</evidence>
<evidence type="ECO:0000256" key="5">
    <source>
        <dbReference type="ARBA" id="ARBA00022725"/>
    </source>
</evidence>
<dbReference type="EMBL" id="KP843339">
    <property type="protein sequence ID" value="ALD51475.1"/>
    <property type="molecule type" value="mRNA"/>
</dbReference>
<evidence type="ECO:0000256" key="4">
    <source>
        <dbReference type="ARBA" id="ARBA00022692"/>
    </source>
</evidence>
<dbReference type="Pfam" id="PF02949">
    <property type="entry name" value="7tm_6"/>
    <property type="match status" value="1"/>
</dbReference>
<evidence type="ECO:0000256" key="9">
    <source>
        <dbReference type="ARBA" id="ARBA00023224"/>
    </source>
</evidence>
<keyword evidence="4 10" id="KW-0812">Transmembrane</keyword>
<dbReference type="GO" id="GO:0004984">
    <property type="term" value="F:olfactory receptor activity"/>
    <property type="evidence" value="ECO:0007669"/>
    <property type="project" value="InterPro"/>
</dbReference>
<evidence type="ECO:0000256" key="3">
    <source>
        <dbReference type="ARBA" id="ARBA00022606"/>
    </source>
</evidence>
<feature type="transmembrane region" description="Helical" evidence="10">
    <location>
        <begin position="92"/>
        <end position="109"/>
    </location>
</feature>